<proteinExistence type="predicted"/>
<dbReference type="AlphaFoldDB" id="A0A9D4D6H8"/>
<keyword evidence="2" id="KW-1185">Reference proteome</keyword>
<accession>A0A9D4D6H8</accession>
<evidence type="ECO:0000313" key="1">
    <source>
        <dbReference type="EMBL" id="KAH3739622.1"/>
    </source>
</evidence>
<evidence type="ECO:0000313" key="2">
    <source>
        <dbReference type="Proteomes" id="UP000828390"/>
    </source>
</evidence>
<organism evidence="1 2">
    <name type="scientific">Dreissena polymorpha</name>
    <name type="common">Zebra mussel</name>
    <name type="synonym">Mytilus polymorpha</name>
    <dbReference type="NCBI Taxonomy" id="45954"/>
    <lineage>
        <taxon>Eukaryota</taxon>
        <taxon>Metazoa</taxon>
        <taxon>Spiralia</taxon>
        <taxon>Lophotrochozoa</taxon>
        <taxon>Mollusca</taxon>
        <taxon>Bivalvia</taxon>
        <taxon>Autobranchia</taxon>
        <taxon>Heteroconchia</taxon>
        <taxon>Euheterodonta</taxon>
        <taxon>Imparidentia</taxon>
        <taxon>Neoheterodontei</taxon>
        <taxon>Myida</taxon>
        <taxon>Dreissenoidea</taxon>
        <taxon>Dreissenidae</taxon>
        <taxon>Dreissena</taxon>
    </lineage>
</organism>
<dbReference type="Proteomes" id="UP000828390">
    <property type="component" value="Unassembled WGS sequence"/>
</dbReference>
<sequence>METQVKRYSITTYFRERCGGGSNSKDFWPTVEPFLSQKPTNKTDKLVDGQLKLDQNEVANTFYSNITNNIGMEDNTRDTDTH</sequence>
<protein>
    <submittedName>
        <fullName evidence="1">Uncharacterized protein</fullName>
    </submittedName>
</protein>
<name>A0A9D4D6H8_DREPO</name>
<reference evidence="1" key="1">
    <citation type="journal article" date="2019" name="bioRxiv">
        <title>The Genome of the Zebra Mussel, Dreissena polymorpha: A Resource for Invasive Species Research.</title>
        <authorList>
            <person name="McCartney M.A."/>
            <person name="Auch B."/>
            <person name="Kono T."/>
            <person name="Mallez S."/>
            <person name="Zhang Y."/>
            <person name="Obille A."/>
            <person name="Becker A."/>
            <person name="Abrahante J.E."/>
            <person name="Garbe J."/>
            <person name="Badalamenti J.P."/>
            <person name="Herman A."/>
            <person name="Mangelson H."/>
            <person name="Liachko I."/>
            <person name="Sullivan S."/>
            <person name="Sone E.D."/>
            <person name="Koren S."/>
            <person name="Silverstein K.A.T."/>
            <person name="Beckman K.B."/>
            <person name="Gohl D.M."/>
        </authorList>
    </citation>
    <scope>NUCLEOTIDE SEQUENCE</scope>
    <source>
        <strain evidence="1">Duluth1</strain>
        <tissue evidence="1">Whole animal</tissue>
    </source>
</reference>
<gene>
    <name evidence="1" type="ORF">DPMN_046276</name>
</gene>
<dbReference type="EMBL" id="JAIWYP010000011">
    <property type="protein sequence ID" value="KAH3739622.1"/>
    <property type="molecule type" value="Genomic_DNA"/>
</dbReference>
<comment type="caution">
    <text evidence="1">The sequence shown here is derived from an EMBL/GenBank/DDBJ whole genome shotgun (WGS) entry which is preliminary data.</text>
</comment>
<reference evidence="1" key="2">
    <citation type="submission" date="2020-11" db="EMBL/GenBank/DDBJ databases">
        <authorList>
            <person name="McCartney M.A."/>
            <person name="Auch B."/>
            <person name="Kono T."/>
            <person name="Mallez S."/>
            <person name="Becker A."/>
            <person name="Gohl D.M."/>
            <person name="Silverstein K.A.T."/>
            <person name="Koren S."/>
            <person name="Bechman K.B."/>
            <person name="Herman A."/>
            <person name="Abrahante J.E."/>
            <person name="Garbe J."/>
        </authorList>
    </citation>
    <scope>NUCLEOTIDE SEQUENCE</scope>
    <source>
        <strain evidence="1">Duluth1</strain>
        <tissue evidence="1">Whole animal</tissue>
    </source>
</reference>